<dbReference type="Gene3D" id="3.10.20.90">
    <property type="entry name" value="Phosphatidylinositol 3-kinase Catalytic Subunit, Chain A, domain 1"/>
    <property type="match status" value="1"/>
</dbReference>
<dbReference type="InterPro" id="IPR029071">
    <property type="entry name" value="Ubiquitin-like_domsf"/>
</dbReference>
<dbReference type="AlphaFoldDB" id="B8BXQ7"/>
<sequence>MGLLPLMFAVDAAADSGFFNDERSIAASQGSIIWSVAAGFEMAVHHTTPIEFFFLCHSPPFPLFSSSIAMQVIVTAPTGASSAYAVEGATTVSDLKAMIENQEFIPGHLIRLVAGDSELTGGTLAGNGIEEDEELSLLLEIPGVYFTTLAGWVNEAFSVRDVPAMEEPTDGASQQHLQQPTNTRRSKRRVAVTTSLVLIVLSGLFFFTELRGLKLSNYLKNESDAEKSPVVVVVQTEAVEKDIQEKRPKRNRKNEKKARGPAAAARADHNNADDDASTEPSDIRTHIMNQLPDIRAFTKSQPSPVCHPHMQLAMPGFKWFNASKFTRLYFYHARKAGGTSLADYFVKVAHHHGLEFKVDEWTAAEEPSTSDKETFYVAHLREPIKDDGTVEI</sequence>
<evidence type="ECO:0000313" key="3">
    <source>
        <dbReference type="EMBL" id="EED93749.1"/>
    </source>
</evidence>
<dbReference type="CDD" id="cd17039">
    <property type="entry name" value="Ubl_ubiquitin_like"/>
    <property type="match status" value="1"/>
</dbReference>
<reference evidence="3 4" key="2">
    <citation type="journal article" date="2008" name="Nature">
        <title>The Phaeodactylum genome reveals the evolutionary history of diatom genomes.</title>
        <authorList>
            <person name="Bowler C."/>
            <person name="Allen A.E."/>
            <person name="Badger J.H."/>
            <person name="Grimwood J."/>
            <person name="Jabbari K."/>
            <person name="Kuo A."/>
            <person name="Maheswari U."/>
            <person name="Martens C."/>
            <person name="Maumus F."/>
            <person name="Otillar R.P."/>
            <person name="Rayko E."/>
            <person name="Salamov A."/>
            <person name="Vandepoele K."/>
            <person name="Beszteri B."/>
            <person name="Gruber A."/>
            <person name="Heijde M."/>
            <person name="Katinka M."/>
            <person name="Mock T."/>
            <person name="Valentin K."/>
            <person name="Verret F."/>
            <person name="Berges J.A."/>
            <person name="Brownlee C."/>
            <person name="Cadoret J.P."/>
            <person name="Chiovitti A."/>
            <person name="Choi C.J."/>
            <person name="Coesel S."/>
            <person name="De Martino A."/>
            <person name="Detter J.C."/>
            <person name="Durkin C."/>
            <person name="Falciatore A."/>
            <person name="Fournet J."/>
            <person name="Haruta M."/>
            <person name="Huysman M.J."/>
            <person name="Jenkins B.D."/>
            <person name="Jiroutova K."/>
            <person name="Jorgensen R.E."/>
            <person name="Joubert Y."/>
            <person name="Kaplan A."/>
            <person name="Kroger N."/>
            <person name="Kroth P.G."/>
            <person name="La Roche J."/>
            <person name="Lindquist E."/>
            <person name="Lommer M."/>
            <person name="Martin-Jezequel V."/>
            <person name="Lopez P.J."/>
            <person name="Lucas S."/>
            <person name="Mangogna M."/>
            <person name="McGinnis K."/>
            <person name="Medlin L.K."/>
            <person name="Montsant A."/>
            <person name="Oudot-Le Secq M.P."/>
            <person name="Napoli C."/>
            <person name="Obornik M."/>
            <person name="Parker M.S."/>
            <person name="Petit J.L."/>
            <person name="Porcel B.M."/>
            <person name="Poulsen N."/>
            <person name="Robison M."/>
            <person name="Rychlewski L."/>
            <person name="Rynearson T.A."/>
            <person name="Schmutz J."/>
            <person name="Shapiro H."/>
            <person name="Siaut M."/>
            <person name="Stanley M."/>
            <person name="Sussman M.R."/>
            <person name="Taylor A.R."/>
            <person name="Vardi A."/>
            <person name="von Dassow P."/>
            <person name="Vyverman W."/>
            <person name="Willis A."/>
            <person name="Wyrwicz L.S."/>
            <person name="Rokhsar D.S."/>
            <person name="Weissenbach J."/>
            <person name="Armbrust E.V."/>
            <person name="Green B.R."/>
            <person name="Van de Peer Y."/>
            <person name="Grigoriev I.V."/>
        </authorList>
    </citation>
    <scope>NUCLEOTIDE SEQUENCE [LARGE SCALE GENOMIC DNA]</scope>
    <source>
        <strain evidence="3 4">CCMP1335</strain>
    </source>
</reference>
<dbReference type="PaxDb" id="35128-Thaps3414"/>
<proteinExistence type="predicted"/>
<dbReference type="InParanoid" id="B8BXQ7"/>
<dbReference type="PROSITE" id="PS50053">
    <property type="entry name" value="UBIQUITIN_2"/>
    <property type="match status" value="1"/>
</dbReference>
<feature type="domain" description="Ubiquitin-like" evidence="2">
    <location>
        <begin position="70"/>
        <end position="144"/>
    </location>
</feature>
<feature type="region of interest" description="Disordered" evidence="1">
    <location>
        <begin position="242"/>
        <end position="280"/>
    </location>
</feature>
<reference evidence="3 4" key="1">
    <citation type="journal article" date="2004" name="Science">
        <title>The genome of the diatom Thalassiosira pseudonana: ecology, evolution, and metabolism.</title>
        <authorList>
            <person name="Armbrust E.V."/>
            <person name="Berges J.A."/>
            <person name="Bowler C."/>
            <person name="Green B.R."/>
            <person name="Martinez D."/>
            <person name="Putnam N.H."/>
            <person name="Zhou S."/>
            <person name="Allen A.E."/>
            <person name="Apt K.E."/>
            <person name="Bechner M."/>
            <person name="Brzezinski M.A."/>
            <person name="Chaal B.K."/>
            <person name="Chiovitti A."/>
            <person name="Davis A.K."/>
            <person name="Demarest M.S."/>
            <person name="Detter J.C."/>
            <person name="Glavina T."/>
            <person name="Goodstein D."/>
            <person name="Hadi M.Z."/>
            <person name="Hellsten U."/>
            <person name="Hildebrand M."/>
            <person name="Jenkins B.D."/>
            <person name="Jurka J."/>
            <person name="Kapitonov V.V."/>
            <person name="Kroger N."/>
            <person name="Lau W.W."/>
            <person name="Lane T.W."/>
            <person name="Larimer F.W."/>
            <person name="Lippmeier J.C."/>
            <person name="Lucas S."/>
            <person name="Medina M."/>
            <person name="Montsant A."/>
            <person name="Obornik M."/>
            <person name="Parker M.S."/>
            <person name="Palenik B."/>
            <person name="Pazour G.J."/>
            <person name="Richardson P.M."/>
            <person name="Rynearson T.A."/>
            <person name="Saito M.A."/>
            <person name="Schwartz D.C."/>
            <person name="Thamatrakoln K."/>
            <person name="Valentin K."/>
            <person name="Vardi A."/>
            <person name="Wilkerson F.P."/>
            <person name="Rokhsar D.S."/>
        </authorList>
    </citation>
    <scope>NUCLEOTIDE SEQUENCE [LARGE SCALE GENOMIC DNA]</scope>
    <source>
        <strain evidence="3 4">CCMP1335</strain>
    </source>
</reference>
<dbReference type="SUPFAM" id="SSF54236">
    <property type="entry name" value="Ubiquitin-like"/>
    <property type="match status" value="1"/>
</dbReference>
<dbReference type="eggNOG" id="ENOG502T095">
    <property type="taxonomic scope" value="Eukaryota"/>
</dbReference>
<protein>
    <recommendedName>
        <fullName evidence="2">Ubiquitin-like domain-containing protein</fullName>
    </recommendedName>
</protein>
<dbReference type="KEGG" id="tps:THAPSDRAFT_3414"/>
<dbReference type="GeneID" id="7444767"/>
<dbReference type="Proteomes" id="UP000001449">
    <property type="component" value="Chromosome 3"/>
</dbReference>
<evidence type="ECO:0000256" key="1">
    <source>
        <dbReference type="SAM" id="MobiDB-lite"/>
    </source>
</evidence>
<evidence type="ECO:0000259" key="2">
    <source>
        <dbReference type="PROSITE" id="PS50053"/>
    </source>
</evidence>
<name>B8BXQ7_THAPS</name>
<keyword evidence="4" id="KW-1185">Reference proteome</keyword>
<organism evidence="3 4">
    <name type="scientific">Thalassiosira pseudonana</name>
    <name type="common">Marine diatom</name>
    <name type="synonym">Cyclotella nana</name>
    <dbReference type="NCBI Taxonomy" id="35128"/>
    <lineage>
        <taxon>Eukaryota</taxon>
        <taxon>Sar</taxon>
        <taxon>Stramenopiles</taxon>
        <taxon>Ochrophyta</taxon>
        <taxon>Bacillariophyta</taxon>
        <taxon>Coscinodiscophyceae</taxon>
        <taxon>Thalassiosirophycidae</taxon>
        <taxon>Thalassiosirales</taxon>
        <taxon>Thalassiosiraceae</taxon>
        <taxon>Thalassiosira</taxon>
    </lineage>
</organism>
<dbReference type="HOGENOM" id="CLU_704954_0_0_1"/>
<dbReference type="InterPro" id="IPR000626">
    <property type="entry name" value="Ubiquitin-like_dom"/>
</dbReference>
<feature type="region of interest" description="Disordered" evidence="1">
    <location>
        <begin position="166"/>
        <end position="186"/>
    </location>
</feature>
<dbReference type="RefSeq" id="XP_002288313.1">
    <property type="nucleotide sequence ID" value="XM_002288277.1"/>
</dbReference>
<gene>
    <name evidence="3" type="ORF">THAPSDRAFT_3414</name>
</gene>
<dbReference type="EMBL" id="CM000640">
    <property type="protein sequence ID" value="EED93749.1"/>
    <property type="molecule type" value="Genomic_DNA"/>
</dbReference>
<feature type="compositionally biased region" description="Basic residues" evidence="1">
    <location>
        <begin position="247"/>
        <end position="256"/>
    </location>
</feature>
<evidence type="ECO:0000313" key="4">
    <source>
        <dbReference type="Proteomes" id="UP000001449"/>
    </source>
</evidence>
<feature type="compositionally biased region" description="Polar residues" evidence="1">
    <location>
        <begin position="171"/>
        <end position="183"/>
    </location>
</feature>
<accession>B8BXQ7</accession>